<sequence length="637" mass="71779">MFPEARQLHVRARSILTSGRRYLPPTAIDGSSCQRGVSPSITRLYSVQQVTSVHERPTPSQTTGAPDGTNSSKGLTSYEQNLPTKREVREEFNGKNDVAPNRPRHGRGGGRDPPPSDTHAAGRLIDALVTTSIGLGAVFLGGLVYVNWYKKNVLDKMEAAFLLGHDQAISRKKSRINKTVLANDEAPQADPALSSPEQQHSNMRRKEQEIIDHIIQGNEPTHYYMVLGPKGAGKGEMILDAVAACNGEGVALCCAHPDLEVFRVRVGKALNFEFNEDTQLGLFQWREPREAGPSLDIERALNKLEEVAVRSSSTRGKPLVLVVNNVHLFQNDADGRNMLLQLQEKAEEWAASGILTMIFSSDDFWPFHVMRKNANRMFVLSVNYQPQQEAMYASKRMKSTVAEEVDREEVVSIVGGRPYRFDKAARSKGMKFIADYMVQIEKQWLLSQIGLVPDCDDDIIEDQKWSSRAWLLLREFVKLREEQLATSPASGTQNDLNDIPLPTIPYWKCREIMTRPDFMEGKSPSEHSLLPSSNLPDAYIFQPELDRLNIIAIDTQYNVRPDSNLILLAAREVVREDGFEDRLHHVRNKIDELETLQRTRELLFNERNKALANVNGFSRTEKHLDEYHKPSASQATS</sequence>
<dbReference type="AlphaFoldDB" id="A0A8H4QZZ3"/>
<feature type="compositionally biased region" description="Basic and acidic residues" evidence="2">
    <location>
        <begin position="84"/>
        <end position="94"/>
    </location>
</feature>
<dbReference type="PANTHER" id="PTHR36168:SF1">
    <property type="entry name" value="ORC1-LIKE AAA ATPASE DOMAIN-CONTAINING PROTEIN"/>
    <property type="match status" value="1"/>
</dbReference>
<gene>
    <name evidence="4" type="ORF">D9613_000854</name>
</gene>
<evidence type="ECO:0000313" key="5">
    <source>
        <dbReference type="Proteomes" id="UP000521872"/>
    </source>
</evidence>
<evidence type="ECO:0000256" key="2">
    <source>
        <dbReference type="SAM" id="MobiDB-lite"/>
    </source>
</evidence>
<dbReference type="PANTHER" id="PTHR36168">
    <property type="entry name" value="CHROMOSOME 1, WHOLE GENOME SHOTGUN SEQUENCE"/>
    <property type="match status" value="1"/>
</dbReference>
<name>A0A8H4QZZ3_9AGAR</name>
<organism evidence="4 5">
    <name type="scientific">Agrocybe pediades</name>
    <dbReference type="NCBI Taxonomy" id="84607"/>
    <lineage>
        <taxon>Eukaryota</taxon>
        <taxon>Fungi</taxon>
        <taxon>Dikarya</taxon>
        <taxon>Basidiomycota</taxon>
        <taxon>Agaricomycotina</taxon>
        <taxon>Agaricomycetes</taxon>
        <taxon>Agaricomycetidae</taxon>
        <taxon>Agaricales</taxon>
        <taxon>Agaricineae</taxon>
        <taxon>Strophariaceae</taxon>
        <taxon>Agrocybe</taxon>
    </lineage>
</organism>
<comment type="caution">
    <text evidence="4">The sequence shown here is derived from an EMBL/GenBank/DDBJ whole genome shotgun (WGS) entry which is preliminary data.</text>
</comment>
<feature type="compositionally biased region" description="Polar residues" evidence="2">
    <location>
        <begin position="49"/>
        <end position="83"/>
    </location>
</feature>
<feature type="region of interest" description="Disordered" evidence="2">
    <location>
        <begin position="49"/>
        <end position="119"/>
    </location>
</feature>
<evidence type="ECO:0000313" key="4">
    <source>
        <dbReference type="EMBL" id="KAF4620779.1"/>
    </source>
</evidence>
<evidence type="ECO:0000256" key="1">
    <source>
        <dbReference type="SAM" id="Coils"/>
    </source>
</evidence>
<dbReference type="Pfam" id="PF24913">
    <property type="entry name" value="WHD_AAA_fung"/>
    <property type="match status" value="2"/>
</dbReference>
<evidence type="ECO:0000259" key="3">
    <source>
        <dbReference type="Pfam" id="PF24913"/>
    </source>
</evidence>
<feature type="domain" description="AAA protein C-terminal winged helix" evidence="3">
    <location>
        <begin position="447"/>
        <end position="520"/>
    </location>
</feature>
<dbReference type="InterPro" id="IPR056808">
    <property type="entry name" value="HTH_AAA"/>
</dbReference>
<dbReference type="Proteomes" id="UP000521872">
    <property type="component" value="Unassembled WGS sequence"/>
</dbReference>
<feature type="domain" description="AAA protein C-terminal winged helix" evidence="3">
    <location>
        <begin position="543"/>
        <end position="594"/>
    </location>
</feature>
<keyword evidence="1" id="KW-0175">Coiled coil</keyword>
<reference evidence="4 5" key="1">
    <citation type="submission" date="2019-12" db="EMBL/GenBank/DDBJ databases">
        <authorList>
            <person name="Floudas D."/>
            <person name="Bentzer J."/>
            <person name="Ahren D."/>
            <person name="Johansson T."/>
            <person name="Persson P."/>
            <person name="Tunlid A."/>
        </authorList>
    </citation>
    <scope>NUCLEOTIDE SEQUENCE [LARGE SCALE GENOMIC DNA]</scope>
    <source>
        <strain evidence="4 5">CBS 102.39</strain>
    </source>
</reference>
<proteinExistence type="predicted"/>
<feature type="coiled-coil region" evidence="1">
    <location>
        <begin position="586"/>
        <end position="613"/>
    </location>
</feature>
<protein>
    <recommendedName>
        <fullName evidence="3">AAA protein C-terminal winged helix domain-containing protein</fullName>
    </recommendedName>
</protein>
<keyword evidence="5" id="KW-1185">Reference proteome</keyword>
<dbReference type="EMBL" id="JAACJL010000015">
    <property type="protein sequence ID" value="KAF4620779.1"/>
    <property type="molecule type" value="Genomic_DNA"/>
</dbReference>
<accession>A0A8H4QZZ3</accession>